<evidence type="ECO:0000256" key="2">
    <source>
        <dbReference type="ARBA" id="ARBA00022777"/>
    </source>
</evidence>
<evidence type="ECO:0000256" key="3">
    <source>
        <dbReference type="ARBA" id="ARBA00023012"/>
    </source>
</evidence>
<dbReference type="InterPro" id="IPR003594">
    <property type="entry name" value="HATPase_dom"/>
</dbReference>
<proteinExistence type="predicted"/>
<evidence type="ECO:0000256" key="4">
    <source>
        <dbReference type="SAM" id="Phobius"/>
    </source>
</evidence>
<dbReference type="InterPro" id="IPR011990">
    <property type="entry name" value="TPR-like_helical_dom_sf"/>
</dbReference>
<protein>
    <submittedName>
        <fullName evidence="7">Sensor histidine kinase</fullName>
    </submittedName>
</protein>
<organism evidence="7 8">
    <name type="scientific">Asprobacillus argus</name>
    <dbReference type="NCBI Taxonomy" id="3076534"/>
    <lineage>
        <taxon>Bacteria</taxon>
        <taxon>Pseudomonadati</taxon>
        <taxon>Bacteroidota</taxon>
        <taxon>Flavobacteriia</taxon>
        <taxon>Flavobacteriales</taxon>
        <taxon>Flavobacteriaceae</taxon>
        <taxon>Asprobacillus</taxon>
    </lineage>
</organism>
<feature type="domain" description="Signal transduction histidine kinase subgroup 3 dimerisation and phosphoacceptor" evidence="6">
    <location>
        <begin position="472"/>
        <end position="498"/>
    </location>
</feature>
<evidence type="ECO:0000256" key="1">
    <source>
        <dbReference type="ARBA" id="ARBA00022679"/>
    </source>
</evidence>
<comment type="caution">
    <text evidence="7">The sequence shown here is derived from an EMBL/GenBank/DDBJ whole genome shotgun (WGS) entry which is preliminary data.</text>
</comment>
<dbReference type="GO" id="GO:0016301">
    <property type="term" value="F:kinase activity"/>
    <property type="evidence" value="ECO:0007669"/>
    <property type="project" value="UniProtKB-KW"/>
</dbReference>
<keyword evidence="2 7" id="KW-0418">Kinase</keyword>
<keyword evidence="4" id="KW-0472">Membrane</keyword>
<accession>A0ABU3LCY7</accession>
<keyword evidence="1" id="KW-0808">Transferase</keyword>
<keyword evidence="8" id="KW-1185">Reference proteome</keyword>
<dbReference type="SUPFAM" id="SSF55874">
    <property type="entry name" value="ATPase domain of HSP90 chaperone/DNA topoisomerase II/histidine kinase"/>
    <property type="match status" value="1"/>
</dbReference>
<keyword evidence="3" id="KW-0902">Two-component regulatory system</keyword>
<evidence type="ECO:0000313" key="7">
    <source>
        <dbReference type="EMBL" id="MDT7831590.1"/>
    </source>
</evidence>
<dbReference type="CDD" id="cd16917">
    <property type="entry name" value="HATPase_UhpB-NarQ-NarX-like"/>
    <property type="match status" value="1"/>
</dbReference>
<dbReference type="RefSeq" id="WP_349240850.1">
    <property type="nucleotide sequence ID" value="NZ_JAVTTO010000002.1"/>
</dbReference>
<dbReference type="Gene3D" id="3.30.565.10">
    <property type="entry name" value="Histidine kinase-like ATPase, C-terminal domain"/>
    <property type="match status" value="1"/>
</dbReference>
<dbReference type="Pfam" id="PF07730">
    <property type="entry name" value="HisKA_3"/>
    <property type="match status" value="1"/>
</dbReference>
<dbReference type="Proteomes" id="UP001257277">
    <property type="component" value="Unassembled WGS sequence"/>
</dbReference>
<dbReference type="EMBL" id="JAVTTO010000002">
    <property type="protein sequence ID" value="MDT7831590.1"/>
    <property type="molecule type" value="Genomic_DNA"/>
</dbReference>
<dbReference type="PANTHER" id="PTHR24421">
    <property type="entry name" value="NITRATE/NITRITE SENSOR PROTEIN NARX-RELATED"/>
    <property type="match status" value="1"/>
</dbReference>
<reference evidence="7 8" key="1">
    <citation type="submission" date="2023-09" db="EMBL/GenBank/DDBJ databases">
        <title>Novel taxa isolated from Blanes Bay.</title>
        <authorList>
            <person name="Rey-Velasco X."/>
            <person name="Lucena T."/>
        </authorList>
    </citation>
    <scope>NUCLEOTIDE SEQUENCE [LARGE SCALE GENOMIC DNA]</scope>
    <source>
        <strain evidence="7 8">S356</strain>
    </source>
</reference>
<feature type="domain" description="Histidine kinase/HSP90-like ATPase" evidence="5">
    <location>
        <begin position="566"/>
        <end position="657"/>
    </location>
</feature>
<dbReference type="Gene3D" id="1.20.5.1930">
    <property type="match status" value="1"/>
</dbReference>
<evidence type="ECO:0000313" key="8">
    <source>
        <dbReference type="Proteomes" id="UP001257277"/>
    </source>
</evidence>
<dbReference type="Gene3D" id="1.25.40.10">
    <property type="entry name" value="Tetratricopeptide repeat domain"/>
    <property type="match status" value="1"/>
</dbReference>
<dbReference type="Pfam" id="PF02518">
    <property type="entry name" value="HATPase_c"/>
    <property type="match status" value="1"/>
</dbReference>
<dbReference type="InterPro" id="IPR050482">
    <property type="entry name" value="Sensor_HK_TwoCompSys"/>
</dbReference>
<sequence length="661" mass="75496">MAQNSFLDNKVASLKAKIEKADKGEKLVFMDSLCWYTRDKLDYKYDSIVKGTIEYAIQLDSLNLAMRQAARLVWSLSNRLGRPGEAKLFFNEFQNRRLPVKNNLVLARFYVNGGDSYYFSDEVEKSIDMYNIAANYALVGGDSLLFGITKKYTSDAYSKLGHYSESLKLLEEVENIYKKTRDTIRFLNTASSRANLYSLNGFYKEAKKERDNVIELSKKKLYYPGLLSALFNAAIDAGKMGEYKSRINYLNEGLTYANESEELRDQYEPQLLIKLLLAYSQNNDIGKAKLILRKIQKDPDRYTKGLFAPMYMKAYAYYNLSIGNVSKALSLAKIYALRKANSGDAESIMASQILLYKVYEKMGRIEAAFTHYKEYARMEDSISSVQKAQALLYYQTLYESEKRDAKIANQESEITILDSENKLKAQWMLFGGIGLLAIFVIFYLFRTKQFVRGKQSLQATYSRNLIKGQEEERTRLARDLHDSVGQKLMLLTKKAKEHNNDDIDILAENTLEELRSISKGLHPVTLERIGITAAVESMVREIDAHTDIFFTQEIDNIDGLLPKNNTLHVYRIVQESLNNMVKHSKAKSASVAIINNIETIEVIIKDNGIGFDFLKTLRTNKNLGMKTLMERSKIIGAKFRIYTEPTRGTIVELIIPNSIAS</sequence>
<dbReference type="SUPFAM" id="SSF48452">
    <property type="entry name" value="TPR-like"/>
    <property type="match status" value="1"/>
</dbReference>
<keyword evidence="4" id="KW-0812">Transmembrane</keyword>
<gene>
    <name evidence="7" type="ORF">RQM59_04320</name>
</gene>
<dbReference type="InterPro" id="IPR036890">
    <property type="entry name" value="HATPase_C_sf"/>
</dbReference>
<name>A0ABU3LCY7_9FLAO</name>
<keyword evidence="4" id="KW-1133">Transmembrane helix</keyword>
<dbReference type="InterPro" id="IPR011712">
    <property type="entry name" value="Sig_transdc_His_kin_sub3_dim/P"/>
</dbReference>
<evidence type="ECO:0000259" key="6">
    <source>
        <dbReference type="Pfam" id="PF07730"/>
    </source>
</evidence>
<evidence type="ECO:0000259" key="5">
    <source>
        <dbReference type="Pfam" id="PF02518"/>
    </source>
</evidence>
<feature type="transmembrane region" description="Helical" evidence="4">
    <location>
        <begin position="427"/>
        <end position="445"/>
    </location>
</feature>